<dbReference type="Pfam" id="PF00072">
    <property type="entry name" value="Response_reg"/>
    <property type="match status" value="1"/>
</dbReference>
<dbReference type="SUPFAM" id="SSF88659">
    <property type="entry name" value="Sigma3 and sigma4 domains of RNA polymerase sigma factors"/>
    <property type="match status" value="1"/>
</dbReference>
<dbReference type="InterPro" id="IPR013324">
    <property type="entry name" value="RNA_pol_sigma_r3/r4-like"/>
</dbReference>
<dbReference type="InterPro" id="IPR001789">
    <property type="entry name" value="Sig_transdc_resp-reg_receiver"/>
</dbReference>
<dbReference type="RefSeq" id="WP_085880974.1">
    <property type="nucleotide sequence ID" value="NZ_FWFZ01000046.1"/>
</dbReference>
<dbReference type="CDD" id="cd17540">
    <property type="entry name" value="REC_PhyR"/>
    <property type="match status" value="1"/>
</dbReference>
<evidence type="ECO:0000313" key="5">
    <source>
        <dbReference type="Proteomes" id="UP000193900"/>
    </source>
</evidence>
<dbReference type="InterPro" id="IPR053867">
    <property type="entry name" value="PhyR_sigma4"/>
</dbReference>
<dbReference type="InterPro" id="IPR036388">
    <property type="entry name" value="WH-like_DNA-bd_sf"/>
</dbReference>
<proteinExistence type="predicted"/>
<organism evidence="4 5">
    <name type="scientific">Roseisalinus antarcticus</name>
    <dbReference type="NCBI Taxonomy" id="254357"/>
    <lineage>
        <taxon>Bacteria</taxon>
        <taxon>Pseudomonadati</taxon>
        <taxon>Pseudomonadota</taxon>
        <taxon>Alphaproteobacteria</taxon>
        <taxon>Rhodobacterales</taxon>
        <taxon>Roseobacteraceae</taxon>
        <taxon>Roseisalinus</taxon>
    </lineage>
</organism>
<evidence type="ECO:0000259" key="3">
    <source>
        <dbReference type="PROSITE" id="PS50110"/>
    </source>
</evidence>
<evidence type="ECO:0000256" key="1">
    <source>
        <dbReference type="ARBA" id="ARBA00022553"/>
    </source>
</evidence>
<dbReference type="Gene3D" id="1.10.1740.10">
    <property type="match status" value="1"/>
</dbReference>
<evidence type="ECO:0000313" key="4">
    <source>
        <dbReference type="EMBL" id="SLN76880.1"/>
    </source>
</evidence>
<dbReference type="Gene3D" id="1.10.10.10">
    <property type="entry name" value="Winged helix-like DNA-binding domain superfamily/Winged helix DNA-binding domain"/>
    <property type="match status" value="1"/>
</dbReference>
<protein>
    <submittedName>
        <fullName evidence="4">Putative transcriptional regulatory protein pdtaR</fullName>
    </submittedName>
</protein>
<dbReference type="NCBIfam" id="NF006623">
    <property type="entry name" value="PRK09191.1"/>
    <property type="match status" value="1"/>
</dbReference>
<dbReference type="AlphaFoldDB" id="A0A1Y5U282"/>
<dbReference type="Gene3D" id="3.40.50.2300">
    <property type="match status" value="1"/>
</dbReference>
<dbReference type="Pfam" id="PF22233">
    <property type="entry name" value="PhyR_sigma-like"/>
    <property type="match status" value="1"/>
</dbReference>
<accession>A0A1Y5U282</accession>
<dbReference type="EMBL" id="FWFZ01000046">
    <property type="protein sequence ID" value="SLN76880.1"/>
    <property type="molecule type" value="Genomic_DNA"/>
</dbReference>
<dbReference type="InterPro" id="IPR011006">
    <property type="entry name" value="CheY-like_superfamily"/>
</dbReference>
<dbReference type="SMART" id="SM00448">
    <property type="entry name" value="REC"/>
    <property type="match status" value="1"/>
</dbReference>
<sequence length="278" mass="30399">MPDLQNGVEKQRSLSERIGSGLPFLRRHARALTGSRSVGDHYAAETLEAVLHDPESFLAGPVDGRGALFRVFYDIWRGADSPFPQKDDLGQGARGQAMRRLARLTPKSREALLLHTVEDFTQTEVATILRITPEEADRLVKVARQEMYELVKGRILVIEDETVIAMDIEGIVESMGHEVTGVATTADEAVDLGDAAEPDMILADIRLADGSSGIDAVSDLLQKFGDIPVVFITAFPELLLTGNKREPAFMIAKPYSPGQVMTAISQAMFFASTETLKM</sequence>
<evidence type="ECO:0000256" key="2">
    <source>
        <dbReference type="PROSITE-ProRule" id="PRU00169"/>
    </source>
</evidence>
<dbReference type="OrthoDB" id="9786101at2"/>
<dbReference type="InterPro" id="IPR053866">
    <property type="entry name" value="PhyR_sigma2"/>
</dbReference>
<dbReference type="PROSITE" id="PS50110">
    <property type="entry name" value="RESPONSE_REGULATORY"/>
    <property type="match status" value="1"/>
</dbReference>
<name>A0A1Y5U282_9RHOB</name>
<feature type="domain" description="Response regulatory" evidence="3">
    <location>
        <begin position="154"/>
        <end position="268"/>
    </location>
</feature>
<keyword evidence="1 2" id="KW-0597">Phosphoprotein</keyword>
<dbReference type="Pfam" id="PF22029">
    <property type="entry name" value="PhyR_sigma2"/>
    <property type="match status" value="1"/>
</dbReference>
<dbReference type="InterPro" id="IPR050595">
    <property type="entry name" value="Bact_response_regulator"/>
</dbReference>
<dbReference type="PANTHER" id="PTHR44591:SF3">
    <property type="entry name" value="RESPONSE REGULATORY DOMAIN-CONTAINING PROTEIN"/>
    <property type="match status" value="1"/>
</dbReference>
<reference evidence="4 5" key="1">
    <citation type="submission" date="2017-03" db="EMBL/GenBank/DDBJ databases">
        <authorList>
            <person name="Afonso C.L."/>
            <person name="Miller P.J."/>
            <person name="Scott M.A."/>
            <person name="Spackman E."/>
            <person name="Goraichik I."/>
            <person name="Dimitrov K.M."/>
            <person name="Suarez D.L."/>
            <person name="Swayne D.E."/>
        </authorList>
    </citation>
    <scope>NUCLEOTIDE SEQUENCE [LARGE SCALE GENOMIC DNA]</scope>
    <source>
        <strain evidence="4 5">CECT 7023</strain>
    </source>
</reference>
<dbReference type="Proteomes" id="UP000193900">
    <property type="component" value="Unassembled WGS sequence"/>
</dbReference>
<dbReference type="SUPFAM" id="SSF52172">
    <property type="entry name" value="CheY-like"/>
    <property type="match status" value="1"/>
</dbReference>
<keyword evidence="5" id="KW-1185">Reference proteome</keyword>
<dbReference type="GO" id="GO:0000160">
    <property type="term" value="P:phosphorelay signal transduction system"/>
    <property type="evidence" value="ECO:0007669"/>
    <property type="project" value="InterPro"/>
</dbReference>
<dbReference type="PANTHER" id="PTHR44591">
    <property type="entry name" value="STRESS RESPONSE REGULATOR PROTEIN 1"/>
    <property type="match status" value="1"/>
</dbReference>
<gene>
    <name evidence="4" type="primary">pdtaR_3</name>
    <name evidence="4" type="ORF">ROA7023_04263</name>
</gene>
<feature type="modified residue" description="4-aspartylphosphate" evidence="2">
    <location>
        <position position="204"/>
    </location>
</feature>